<reference evidence="1" key="1">
    <citation type="submission" date="2014-05" db="EMBL/GenBank/DDBJ databases">
        <authorList>
            <person name="Chronopoulou M."/>
        </authorList>
    </citation>
    <scope>NUCLEOTIDE SEQUENCE</scope>
    <source>
        <tissue evidence="1">Whole organism</tissue>
    </source>
</reference>
<protein>
    <submittedName>
        <fullName evidence="1">Uncharacterized protein</fullName>
    </submittedName>
</protein>
<feature type="non-terminal residue" evidence="1">
    <location>
        <position position="1"/>
    </location>
</feature>
<proteinExistence type="predicted"/>
<evidence type="ECO:0000313" key="1">
    <source>
        <dbReference type="EMBL" id="CDW44766.1"/>
    </source>
</evidence>
<accession>A0A0K2V471</accession>
<dbReference type="AlphaFoldDB" id="A0A0K2V471"/>
<dbReference type="EMBL" id="HACA01027405">
    <property type="protein sequence ID" value="CDW44766.1"/>
    <property type="molecule type" value="Transcribed_RNA"/>
</dbReference>
<name>A0A0K2V471_LEPSM</name>
<sequence>GKFLKTAISHLQDESKKVYLLIDPEYNFQNLYIFFQQKYCLLCPNIYISAPPLLRPTLPHLINSLYGIKF</sequence>
<organism evidence="1">
    <name type="scientific">Lepeophtheirus salmonis</name>
    <name type="common">Salmon louse</name>
    <name type="synonym">Caligus salmonis</name>
    <dbReference type="NCBI Taxonomy" id="72036"/>
    <lineage>
        <taxon>Eukaryota</taxon>
        <taxon>Metazoa</taxon>
        <taxon>Ecdysozoa</taxon>
        <taxon>Arthropoda</taxon>
        <taxon>Crustacea</taxon>
        <taxon>Multicrustacea</taxon>
        <taxon>Hexanauplia</taxon>
        <taxon>Copepoda</taxon>
        <taxon>Siphonostomatoida</taxon>
        <taxon>Caligidae</taxon>
        <taxon>Lepeophtheirus</taxon>
    </lineage>
</organism>